<keyword evidence="2" id="KW-0539">Nucleus</keyword>
<dbReference type="GO" id="GO:0003723">
    <property type="term" value="F:RNA binding"/>
    <property type="evidence" value="ECO:0007669"/>
    <property type="project" value="TreeGrafter"/>
</dbReference>
<keyword evidence="6" id="KW-1185">Reference proteome</keyword>
<comment type="subcellular location">
    <subcellularLocation>
        <location evidence="1">Nucleus</location>
        <location evidence="1">Nucleolus</location>
    </subcellularLocation>
</comment>
<dbReference type="PANTHER" id="PTHR21686:SF12">
    <property type="entry name" value="DEOXYNUCLEOTIDYLTRANSFERASE TERMINAL-INTERACTING PROTEIN 2"/>
    <property type="match status" value="1"/>
</dbReference>
<dbReference type="InterPro" id="IPR014810">
    <property type="entry name" value="Fcf2_C"/>
</dbReference>
<dbReference type="InterPro" id="IPR039883">
    <property type="entry name" value="Fcf2/DNTTIP2"/>
</dbReference>
<proteinExistence type="predicted"/>
<dbReference type="GO" id="GO:0006396">
    <property type="term" value="P:RNA processing"/>
    <property type="evidence" value="ECO:0007669"/>
    <property type="project" value="TreeGrafter"/>
</dbReference>
<protein>
    <recommendedName>
        <fullName evidence="4">Fcf2 pre-rRNA processing C-terminal domain-containing protein</fullName>
    </recommendedName>
</protein>
<feature type="compositionally biased region" description="Basic and acidic residues" evidence="3">
    <location>
        <begin position="93"/>
        <end position="108"/>
    </location>
</feature>
<gene>
    <name evidence="5" type="ORF">IMSHALPRED_004201</name>
</gene>
<evidence type="ECO:0000259" key="4">
    <source>
        <dbReference type="Pfam" id="PF08698"/>
    </source>
</evidence>
<name>A0A8H3ELS9_9LECA</name>
<evidence type="ECO:0000313" key="5">
    <source>
        <dbReference type="EMBL" id="CAF9906422.1"/>
    </source>
</evidence>
<evidence type="ECO:0000256" key="3">
    <source>
        <dbReference type="SAM" id="MobiDB-lite"/>
    </source>
</evidence>
<dbReference type="GO" id="GO:0005730">
    <property type="term" value="C:nucleolus"/>
    <property type="evidence" value="ECO:0007669"/>
    <property type="project" value="UniProtKB-SubCell"/>
</dbReference>
<feature type="region of interest" description="Disordered" evidence="3">
    <location>
        <begin position="93"/>
        <end position="116"/>
    </location>
</feature>
<comment type="caution">
    <text evidence="5">The sequence shown here is derived from an EMBL/GenBank/DDBJ whole genome shotgun (WGS) entry which is preliminary data.</text>
</comment>
<dbReference type="AlphaFoldDB" id="A0A8H3ELS9"/>
<dbReference type="Pfam" id="PF08698">
    <property type="entry name" value="Fcf2"/>
    <property type="match status" value="1"/>
</dbReference>
<sequence length="234" mass="26942">MATSASGDVLQSEGWQQDELSEMKSLLRRAEQRMRKLDPASKNAVKTTDFYKLPKLDTGTIAQPYITSTDGIARADRTRLVNGKDRQVTVRRVEDPAKVKERDKKEKSNAGPGWFDMPRTLMSSELKADLRLLKLRNVLDPHRHYRSDSTRALAPKFSHIGQIIEGPTEYFSSRLPNRERKRTFVEEVLANEKFTGRFKKKYDEVQASKRSGKKAYYDNLKEKRYGGTRGIRKS</sequence>
<evidence type="ECO:0000256" key="2">
    <source>
        <dbReference type="ARBA" id="ARBA00023242"/>
    </source>
</evidence>
<reference evidence="5" key="1">
    <citation type="submission" date="2021-03" db="EMBL/GenBank/DDBJ databases">
        <authorList>
            <person name="Tagirdzhanova G."/>
        </authorList>
    </citation>
    <scope>NUCLEOTIDE SEQUENCE</scope>
</reference>
<evidence type="ECO:0000313" key="6">
    <source>
        <dbReference type="Proteomes" id="UP000664534"/>
    </source>
</evidence>
<organism evidence="5 6">
    <name type="scientific">Imshaugia aleurites</name>
    <dbReference type="NCBI Taxonomy" id="172621"/>
    <lineage>
        <taxon>Eukaryota</taxon>
        <taxon>Fungi</taxon>
        <taxon>Dikarya</taxon>
        <taxon>Ascomycota</taxon>
        <taxon>Pezizomycotina</taxon>
        <taxon>Lecanoromycetes</taxon>
        <taxon>OSLEUM clade</taxon>
        <taxon>Lecanoromycetidae</taxon>
        <taxon>Lecanorales</taxon>
        <taxon>Lecanorineae</taxon>
        <taxon>Parmeliaceae</taxon>
        <taxon>Imshaugia</taxon>
    </lineage>
</organism>
<evidence type="ECO:0000256" key="1">
    <source>
        <dbReference type="ARBA" id="ARBA00004604"/>
    </source>
</evidence>
<accession>A0A8H3ELS9</accession>
<dbReference type="EMBL" id="CAJPDT010000002">
    <property type="protein sequence ID" value="CAF9906422.1"/>
    <property type="molecule type" value="Genomic_DNA"/>
</dbReference>
<dbReference type="OrthoDB" id="427886at2759"/>
<dbReference type="Proteomes" id="UP000664534">
    <property type="component" value="Unassembled WGS sequence"/>
</dbReference>
<dbReference type="PANTHER" id="PTHR21686">
    <property type="entry name" value="DEOXYNUCLEOTIDYLTRANSFERASE TERMINAL-INTERACTING PROTEIN 2"/>
    <property type="match status" value="1"/>
</dbReference>
<feature type="domain" description="Fcf2 pre-rRNA processing C-terminal" evidence="4">
    <location>
        <begin position="107"/>
        <end position="201"/>
    </location>
</feature>